<dbReference type="PATRIC" id="fig|1229276.3.peg.1096"/>
<dbReference type="eggNOG" id="COG1629">
    <property type="taxonomic scope" value="Bacteria"/>
</dbReference>
<organism evidence="5 6">
    <name type="scientific">Sphingobacterium deserti</name>
    <dbReference type="NCBI Taxonomy" id="1229276"/>
    <lineage>
        <taxon>Bacteria</taxon>
        <taxon>Pseudomonadati</taxon>
        <taxon>Bacteroidota</taxon>
        <taxon>Sphingobacteriia</taxon>
        <taxon>Sphingobacteriales</taxon>
        <taxon>Sphingobacteriaceae</taxon>
        <taxon>Sphingobacterium</taxon>
    </lineage>
</organism>
<dbReference type="InterPro" id="IPR008969">
    <property type="entry name" value="CarboxyPept-like_regulatory"/>
</dbReference>
<evidence type="ECO:0000313" key="5">
    <source>
        <dbReference type="EMBL" id="KGE15144.1"/>
    </source>
</evidence>
<dbReference type="SUPFAM" id="SSF49464">
    <property type="entry name" value="Carboxypeptidase regulatory domain-like"/>
    <property type="match status" value="1"/>
</dbReference>
<dbReference type="InterPro" id="IPR012910">
    <property type="entry name" value="Plug_dom"/>
</dbReference>
<gene>
    <name evidence="5" type="ORF">DI53_1062</name>
</gene>
<proteinExistence type="predicted"/>
<evidence type="ECO:0000256" key="3">
    <source>
        <dbReference type="ARBA" id="ARBA00023237"/>
    </source>
</evidence>
<evidence type="ECO:0000313" key="6">
    <source>
        <dbReference type="Proteomes" id="UP000031802"/>
    </source>
</evidence>
<comment type="subcellular location">
    <subcellularLocation>
        <location evidence="1">Cell outer membrane</location>
    </subcellularLocation>
</comment>
<dbReference type="SUPFAM" id="SSF56935">
    <property type="entry name" value="Porins"/>
    <property type="match status" value="1"/>
</dbReference>
<dbReference type="Gene3D" id="2.170.130.10">
    <property type="entry name" value="TonB-dependent receptor, plug domain"/>
    <property type="match status" value="1"/>
</dbReference>
<protein>
    <recommendedName>
        <fullName evidence="4">TonB-dependent receptor plug domain-containing protein</fullName>
    </recommendedName>
</protein>
<evidence type="ECO:0000256" key="2">
    <source>
        <dbReference type="ARBA" id="ARBA00023136"/>
    </source>
</evidence>
<accession>A0A0B8T8Z6</accession>
<dbReference type="Gene3D" id="2.60.40.1120">
    <property type="entry name" value="Carboxypeptidase-like, regulatory domain"/>
    <property type="match status" value="1"/>
</dbReference>
<name>A0A0B8T8Z6_9SPHI</name>
<dbReference type="Pfam" id="PF13620">
    <property type="entry name" value="CarboxypepD_reg"/>
    <property type="match status" value="1"/>
</dbReference>
<evidence type="ECO:0000256" key="1">
    <source>
        <dbReference type="ARBA" id="ARBA00004442"/>
    </source>
</evidence>
<dbReference type="Pfam" id="PF07715">
    <property type="entry name" value="Plug"/>
    <property type="match status" value="1"/>
</dbReference>
<dbReference type="InterPro" id="IPR037066">
    <property type="entry name" value="Plug_dom_sf"/>
</dbReference>
<dbReference type="GO" id="GO:0009279">
    <property type="term" value="C:cell outer membrane"/>
    <property type="evidence" value="ECO:0007669"/>
    <property type="project" value="UniProtKB-SubCell"/>
</dbReference>
<keyword evidence="2" id="KW-0472">Membrane</keyword>
<dbReference type="EMBL" id="JJMU01000016">
    <property type="protein sequence ID" value="KGE15144.1"/>
    <property type="molecule type" value="Genomic_DNA"/>
</dbReference>
<dbReference type="InterPro" id="IPR036942">
    <property type="entry name" value="Beta-barrel_TonB_sf"/>
</dbReference>
<dbReference type="OrthoDB" id="830178at2"/>
<dbReference type="RefSeq" id="WP_037496280.1">
    <property type="nucleotide sequence ID" value="NZ_JJMU01000016.1"/>
</dbReference>
<reference evidence="5 6" key="2">
    <citation type="journal article" date="2015" name="PLoS ONE">
        <title>Whole-Genome Optical Mapping and Finished Genome Sequence of Sphingobacterium deserti sp. nov., a New Species Isolated from the Western Desert of China.</title>
        <authorList>
            <person name="Teng C."/>
            <person name="Zhou Z."/>
            <person name="Molnar I."/>
            <person name="Li X."/>
            <person name="Tang R."/>
            <person name="Chen M."/>
            <person name="Wang L."/>
            <person name="Su S."/>
            <person name="Zhang W."/>
            <person name="Lin M."/>
        </authorList>
    </citation>
    <scope>NUCLEOTIDE SEQUENCE [LARGE SCALE GENOMIC DNA]</scope>
    <source>
        <strain evidence="6">ACCC05744</strain>
    </source>
</reference>
<dbReference type="Gene3D" id="2.40.170.20">
    <property type="entry name" value="TonB-dependent receptor, beta-barrel domain"/>
    <property type="match status" value="1"/>
</dbReference>
<dbReference type="InterPro" id="IPR023996">
    <property type="entry name" value="TonB-dep_OMP_SusC/RagA"/>
</dbReference>
<feature type="domain" description="TonB-dependent receptor plug" evidence="4">
    <location>
        <begin position="123"/>
        <end position="235"/>
    </location>
</feature>
<sequence length="1033" mass="114565">MIHITKRERWKAVLFASLTFVVLPGMAQTTIKGKVISAYDRSPVADAVVTVLNTTNNVRTKKDGSFLIEDIEEGSNSIRVWSPGYYESKIDLLGRTEFEITLIGEGRDNYQNVLEGAFSDRNTTVLGASDFRLGSFTVEQALTGEMVGLQVLNKSGMPTEGGLLNFRGMRSFEAINTPLIVVDGVPFMPDTENSHIIGGYSRSLFAGISLQDIKSIRLLKGAETARFGSLGANGVLMLETSSSEDLETVVEFRGSYGIAHNYREIPVLDGSSYKSLLGSVGMTRFDDAGQLLAEFPFLRDDPNYYYNYLYNNKTDWQDVIYRNAFVTDNHLRIKGGDAIAKYDLSLGVLSQQGTLDYTTNTRYSTRLNSSIALGRKFDLKAIMGLTYSTGRFQEQGMLRATNPMLAAMYRAPILSTHLKDVNNNLLPELDGVGRFNVSNPLALLEKSDFTSDIYDVMMQATLGFQATQNFRLNATIGLYTNYTRQTAFIPGLSSGTIVPLDNGIALNSARSGPNKASNISWNFAGTYQKNWEKDQALFGGGVQGLLNAQEYDAGFGRNTSSDFYRTLNYVSNDGRSFQGYNEGWNWLNTYVYTQYNWRSLAKLDLHASLDGSSVSGANANRFGFFPAADLSFLLSNMSFLKDINAIDNLVFKVGYAKTGNSRFSSKIGQAYYSSQLYRQLAGIVVGNIPNEGIRWEDNQNWQANLIFSGWRQRLNVNVGYYYNNADNLLNSFAVSPIAGINNVFLNGGQIVNKGFEVDLNLAIIDNKNWSLTWAGNLSTLDSKVKKLLGNTDIVVQQADGLSRVQRVGEAPNSFFGYQFQGVIASESQANTLSLQDYKNRMFAAGDAWFNDVNGDGVIDNDDQTLLGSSLPNLFGGSSLSLRYKNVSLQGLVSFSKGNKMYNGVRRSVESLDSYANQSEAALRRWQADGQITDIPQAMYGDPMENARFSSRWIEDASFLRIESITLSYRFVNSPLKILANSEWYAAGENLFTWTDYFGLDPVTSFSNSINYMGADYGKIPLPRTFKIGVNIKL</sequence>
<dbReference type="AlphaFoldDB" id="A0A0B8T8Z6"/>
<keyword evidence="6" id="KW-1185">Reference proteome</keyword>
<dbReference type="STRING" id="1229276.DI53_1062"/>
<dbReference type="Proteomes" id="UP000031802">
    <property type="component" value="Unassembled WGS sequence"/>
</dbReference>
<evidence type="ECO:0000259" key="4">
    <source>
        <dbReference type="Pfam" id="PF07715"/>
    </source>
</evidence>
<comment type="caution">
    <text evidence="5">The sequence shown here is derived from an EMBL/GenBank/DDBJ whole genome shotgun (WGS) entry which is preliminary data.</text>
</comment>
<dbReference type="NCBIfam" id="TIGR04056">
    <property type="entry name" value="OMP_RagA_SusC"/>
    <property type="match status" value="1"/>
</dbReference>
<keyword evidence="3" id="KW-0998">Cell outer membrane</keyword>
<reference evidence="6" key="1">
    <citation type="submission" date="2014-04" db="EMBL/GenBank/DDBJ databases">
        <title>Whole-Genome optical mapping and complete genome sequence of Sphingobacterium deserti sp. nov., a new spaces isolated from desert in the west of China.</title>
        <authorList>
            <person name="Teng C."/>
            <person name="Zhou Z."/>
            <person name="Li X."/>
            <person name="Chen M."/>
            <person name="Lin M."/>
            <person name="Wang L."/>
            <person name="Su S."/>
            <person name="Zhang C."/>
            <person name="Zhang W."/>
        </authorList>
    </citation>
    <scope>NUCLEOTIDE SEQUENCE [LARGE SCALE GENOMIC DNA]</scope>
    <source>
        <strain evidence="6">ACCC05744</strain>
    </source>
</reference>